<dbReference type="EMBL" id="CADCWE010000192">
    <property type="protein sequence ID" value="CAA9550834.1"/>
    <property type="molecule type" value="Genomic_DNA"/>
</dbReference>
<proteinExistence type="predicted"/>
<evidence type="ECO:0000256" key="1">
    <source>
        <dbReference type="SAM" id="MobiDB-lite"/>
    </source>
</evidence>
<feature type="non-terminal residue" evidence="2">
    <location>
        <position position="1"/>
    </location>
</feature>
<feature type="compositionally biased region" description="Gly residues" evidence="1">
    <location>
        <begin position="67"/>
        <end position="84"/>
    </location>
</feature>
<name>A0A6J4UIX8_9BACT</name>
<evidence type="ECO:0000313" key="2">
    <source>
        <dbReference type="EMBL" id="CAA9550834.1"/>
    </source>
</evidence>
<feature type="compositionally biased region" description="Low complexity" evidence="1">
    <location>
        <begin position="138"/>
        <end position="150"/>
    </location>
</feature>
<feature type="region of interest" description="Disordered" evidence="1">
    <location>
        <begin position="1"/>
        <end position="256"/>
    </location>
</feature>
<dbReference type="AlphaFoldDB" id="A0A6J4UIX8"/>
<feature type="compositionally biased region" description="Basic and acidic residues" evidence="1">
    <location>
        <begin position="36"/>
        <end position="45"/>
    </location>
</feature>
<protein>
    <submittedName>
        <fullName evidence="2">Uncharacterized protein</fullName>
    </submittedName>
</protein>
<feature type="compositionally biased region" description="Basic and acidic residues" evidence="1">
    <location>
        <begin position="102"/>
        <end position="119"/>
    </location>
</feature>
<organism evidence="2">
    <name type="scientific">uncultured Thermomicrobiales bacterium</name>
    <dbReference type="NCBI Taxonomy" id="1645740"/>
    <lineage>
        <taxon>Bacteria</taxon>
        <taxon>Pseudomonadati</taxon>
        <taxon>Thermomicrobiota</taxon>
        <taxon>Thermomicrobia</taxon>
        <taxon>Thermomicrobiales</taxon>
        <taxon>environmental samples</taxon>
    </lineage>
</organism>
<feature type="non-terminal residue" evidence="2">
    <location>
        <position position="256"/>
    </location>
</feature>
<feature type="compositionally biased region" description="Basic residues" evidence="1">
    <location>
        <begin position="168"/>
        <end position="181"/>
    </location>
</feature>
<accession>A0A6J4UIX8</accession>
<sequence>DRAVDRAPDRPAPDRHQHDGRGRETGLRWRAGGDGGGRREPDRRAGAGGSVLGRAAGHRALVFGRPAAGGGTGLARGDGPAGRGGGRRGDRGNNRPRLPVEVAERRLAGRQEGCRHPDRVPAGGGTPAARDDRRRNQRQPSYLDPAGRGDQPPRRDGRNVRAGGASRSRPRRPRRRLRRVCRREGVGRSDGLANPGRAGRRNRVRARHRSDVDRGVAGRRGGRSVAPRNDGWPPGPHPERRPGPGTASGRDARRPI</sequence>
<feature type="compositionally biased region" description="Basic residues" evidence="1">
    <location>
        <begin position="198"/>
        <end position="208"/>
    </location>
</feature>
<gene>
    <name evidence="2" type="ORF">AVDCRST_MAG73-2899</name>
</gene>
<reference evidence="2" key="1">
    <citation type="submission" date="2020-02" db="EMBL/GenBank/DDBJ databases">
        <authorList>
            <person name="Meier V. D."/>
        </authorList>
    </citation>
    <scope>NUCLEOTIDE SEQUENCE</scope>
    <source>
        <strain evidence="2">AVDCRST_MAG73</strain>
    </source>
</reference>
<feature type="compositionally biased region" description="Basic and acidic residues" evidence="1">
    <location>
        <begin position="1"/>
        <end position="27"/>
    </location>
</feature>